<dbReference type="SMART" id="SM00065">
    <property type="entry name" value="GAF"/>
    <property type="match status" value="2"/>
</dbReference>
<dbReference type="Gene3D" id="3.30.565.10">
    <property type="entry name" value="Histidine kinase-like ATPase, C-terminal domain"/>
    <property type="match status" value="1"/>
</dbReference>
<comment type="caution">
    <text evidence="6">The sequence shown here is derived from an EMBL/GenBank/DDBJ whole genome shotgun (WGS) entry which is preliminary data.</text>
</comment>
<dbReference type="InterPro" id="IPR036890">
    <property type="entry name" value="HATPase_C_sf"/>
</dbReference>
<keyword evidence="1" id="KW-0808">Transferase</keyword>
<dbReference type="Pfam" id="PF07730">
    <property type="entry name" value="HisKA_3"/>
    <property type="match status" value="1"/>
</dbReference>
<keyword evidence="7" id="KW-1185">Reference proteome</keyword>
<dbReference type="Proteomes" id="UP001185792">
    <property type="component" value="Unassembled WGS sequence"/>
</dbReference>
<evidence type="ECO:0000313" key="6">
    <source>
        <dbReference type="EMBL" id="MDV7136582.1"/>
    </source>
</evidence>
<dbReference type="InterPro" id="IPR003594">
    <property type="entry name" value="HATPase_dom"/>
</dbReference>
<evidence type="ECO:0000256" key="2">
    <source>
        <dbReference type="ARBA" id="ARBA00022777"/>
    </source>
</evidence>
<name>A0ABU4EZ99_WILMA</name>
<protein>
    <submittedName>
        <fullName evidence="6">GAF domain-containing protein</fullName>
    </submittedName>
</protein>
<reference evidence="6 7" key="1">
    <citation type="submission" date="2023-10" db="EMBL/GenBank/DDBJ databases">
        <title>Development of a sustainable strategy for remediation of hydrocarbon-contaminated territories based on the waste exchange concept.</title>
        <authorList>
            <person name="Krivoruchko A."/>
        </authorList>
    </citation>
    <scope>NUCLEOTIDE SEQUENCE [LARGE SCALE GENOMIC DNA]</scope>
    <source>
        <strain evidence="6 7">IEGM 1236</strain>
    </source>
</reference>
<feature type="domain" description="GAF" evidence="4">
    <location>
        <begin position="220"/>
        <end position="369"/>
    </location>
</feature>
<feature type="domain" description="Histidine kinase/HSP90-like ATPase" evidence="5">
    <location>
        <begin position="479"/>
        <end position="567"/>
    </location>
</feature>
<keyword evidence="3" id="KW-0902">Two-component regulatory system</keyword>
<evidence type="ECO:0000259" key="5">
    <source>
        <dbReference type="SMART" id="SM00387"/>
    </source>
</evidence>
<evidence type="ECO:0000256" key="1">
    <source>
        <dbReference type="ARBA" id="ARBA00022679"/>
    </source>
</evidence>
<dbReference type="Pfam" id="PF13185">
    <property type="entry name" value="GAF_2"/>
    <property type="match status" value="1"/>
</dbReference>
<dbReference type="Gene3D" id="1.20.5.1930">
    <property type="match status" value="1"/>
</dbReference>
<dbReference type="EMBL" id="JAWLUM010000004">
    <property type="protein sequence ID" value="MDV7136582.1"/>
    <property type="molecule type" value="Genomic_DNA"/>
</dbReference>
<proteinExistence type="predicted"/>
<gene>
    <name evidence="6" type="ORF">R4198_23050</name>
</gene>
<dbReference type="SUPFAM" id="SSF55781">
    <property type="entry name" value="GAF domain-like"/>
    <property type="match status" value="2"/>
</dbReference>
<dbReference type="RefSeq" id="WP_317714674.1">
    <property type="nucleotide sequence ID" value="NZ_JAWLUM010000004.1"/>
</dbReference>
<dbReference type="SUPFAM" id="SSF55874">
    <property type="entry name" value="ATPase domain of HSP90 chaperone/DNA topoisomerase II/histidine kinase"/>
    <property type="match status" value="1"/>
</dbReference>
<dbReference type="InterPro" id="IPR011712">
    <property type="entry name" value="Sig_transdc_His_kin_sub3_dim/P"/>
</dbReference>
<dbReference type="InterPro" id="IPR003018">
    <property type="entry name" value="GAF"/>
</dbReference>
<evidence type="ECO:0000256" key="3">
    <source>
        <dbReference type="ARBA" id="ARBA00023012"/>
    </source>
</evidence>
<dbReference type="PANTHER" id="PTHR24421">
    <property type="entry name" value="NITRATE/NITRITE SENSOR PROTEIN NARX-RELATED"/>
    <property type="match status" value="1"/>
</dbReference>
<dbReference type="SMART" id="SM00387">
    <property type="entry name" value="HATPase_c"/>
    <property type="match status" value="1"/>
</dbReference>
<dbReference type="PANTHER" id="PTHR24421:SF56">
    <property type="entry name" value="OXYGEN SENSOR HISTIDINE KINASE RESPONSE REGULATOR DOST"/>
    <property type="match status" value="1"/>
</dbReference>
<accession>A0ABU4EZ99</accession>
<evidence type="ECO:0000259" key="4">
    <source>
        <dbReference type="SMART" id="SM00065"/>
    </source>
</evidence>
<dbReference type="InterPro" id="IPR050482">
    <property type="entry name" value="Sensor_HK_TwoCompSys"/>
</dbReference>
<dbReference type="CDD" id="cd16917">
    <property type="entry name" value="HATPase_UhpB-NarQ-NarX-like"/>
    <property type="match status" value="1"/>
</dbReference>
<dbReference type="Pfam" id="PF02518">
    <property type="entry name" value="HATPase_c"/>
    <property type="match status" value="1"/>
</dbReference>
<dbReference type="Pfam" id="PF01590">
    <property type="entry name" value="GAF"/>
    <property type="match status" value="1"/>
</dbReference>
<organism evidence="6 7">
    <name type="scientific">Williamsia marianensis</name>
    <dbReference type="NCBI Taxonomy" id="85044"/>
    <lineage>
        <taxon>Bacteria</taxon>
        <taxon>Bacillati</taxon>
        <taxon>Actinomycetota</taxon>
        <taxon>Actinomycetes</taxon>
        <taxon>Mycobacteriales</taxon>
        <taxon>Nocardiaceae</taxon>
        <taxon>Williamsia</taxon>
    </lineage>
</organism>
<evidence type="ECO:0000313" key="7">
    <source>
        <dbReference type="Proteomes" id="UP001185792"/>
    </source>
</evidence>
<keyword evidence="2" id="KW-0418">Kinase</keyword>
<feature type="domain" description="GAF" evidence="4">
    <location>
        <begin position="52"/>
        <end position="199"/>
    </location>
</feature>
<dbReference type="InterPro" id="IPR029016">
    <property type="entry name" value="GAF-like_dom_sf"/>
</dbReference>
<dbReference type="Gene3D" id="3.30.450.40">
    <property type="match status" value="2"/>
</dbReference>
<sequence>MDSSADIRATMSQLRLGELLQEVQDRIGQIAIAREQTDGLIEAMLVVTADLDLEATLRSIVTSAVKLVDAKYGALGVRGRGHDLAAFIHHGIDAETRAKIGPLPTGQGVLGLLIDQPKLVRLDDLSEHPDSVGFPSHHPPMTTFLGAPIRVRNEIYGNIYLTEKNGGGRFTEDDEVIIQALASAAAIAIDNARLYEESQSRLAWIEATRDIRTELLAGADIDAVLEMIARKALNLTDGDVAFIARPDDPEQPHDSVDELVVTIAEGEFATELLGCTIPVEGSTSGAAFSRLTPFLREKLEYDLAPDDAGTRGPAMVAPMSTGDSFNGVLVVLRRTDQRPFSEEMLALVANFADQAALALSMAAAIHRTRELEVLADRDRIARDLHDHVIQRIFAAGMNLQGTLQRTQSPDVQRRLTETINNLQDIVQEIRTTIFDLQSDGQETTRLRQRVHEVVDQQVGDAALKTYMRMSGPLSVVESGLADHVVAVVREGVSNAVRYAAAETITVTISVDNNLTVEVTDDGTGMAGDITPSGLANLRVRAERLGGDMVLSTPDSGSGLTLRWRVPLP</sequence>